<name>B0E144_LACBS</name>
<accession>B0E144</accession>
<proteinExistence type="predicted"/>
<organism evidence="3">
    <name type="scientific">Laccaria bicolor (strain S238N-H82 / ATCC MYA-4686)</name>
    <name type="common">Bicoloured deceiver</name>
    <name type="synonym">Laccaria laccata var. bicolor</name>
    <dbReference type="NCBI Taxonomy" id="486041"/>
    <lineage>
        <taxon>Eukaryota</taxon>
        <taxon>Fungi</taxon>
        <taxon>Dikarya</taxon>
        <taxon>Basidiomycota</taxon>
        <taxon>Agaricomycotina</taxon>
        <taxon>Agaricomycetes</taxon>
        <taxon>Agaricomycetidae</taxon>
        <taxon>Agaricales</taxon>
        <taxon>Agaricineae</taxon>
        <taxon>Hydnangiaceae</taxon>
        <taxon>Laccaria</taxon>
    </lineage>
</organism>
<dbReference type="GeneID" id="6085545"/>
<dbReference type="OrthoDB" id="2989668at2759"/>
<protein>
    <submittedName>
        <fullName evidence="2">Predicted protein</fullName>
    </submittedName>
</protein>
<feature type="compositionally biased region" description="Polar residues" evidence="1">
    <location>
        <begin position="291"/>
        <end position="300"/>
    </location>
</feature>
<dbReference type="AlphaFoldDB" id="B0E144"/>
<dbReference type="KEGG" id="lbc:LACBIDRAFT_335024"/>
<dbReference type="EMBL" id="DS547164">
    <property type="protein sequence ID" value="EDQ99448.1"/>
    <property type="molecule type" value="Genomic_DNA"/>
</dbReference>
<dbReference type="Proteomes" id="UP000001194">
    <property type="component" value="Unassembled WGS sequence"/>
</dbReference>
<sequence length="330" mass="37835">MFTARNMKSIRRFNRFSIFSVLTASIEREESEPQTIFWDIDTAQNIPIWAEPIIKSTEHGIMPGSTKDESDRLRCAIELIYNTPKDLRWSNLGSAVRKFAEYEISKEDLVRHTGQSVTHGVERTLLLEASQVVVTVDQVLQTLAEFFHKRDREHFVLDQQFAFLRLIASHTSRTQVLATYRVLQYRTTVASKHLVQQINAITKMYGSDTDQMSVSSYESTRASLRSVFGSGSARKEAGKLLARPEYFSRMPQDLVETAAYLRDRAYKDRPIPKAFSIHRSRDAQPTDRPDSVSSRESMIPTTRPELVRIPAASESQGVRFDWWLPLLSIT</sequence>
<keyword evidence="3" id="KW-1185">Reference proteome</keyword>
<evidence type="ECO:0000256" key="1">
    <source>
        <dbReference type="SAM" id="MobiDB-lite"/>
    </source>
</evidence>
<feature type="compositionally biased region" description="Basic and acidic residues" evidence="1">
    <location>
        <begin position="279"/>
        <end position="290"/>
    </location>
</feature>
<dbReference type="RefSeq" id="XP_001889903.1">
    <property type="nucleotide sequence ID" value="XM_001889868.1"/>
</dbReference>
<evidence type="ECO:0000313" key="2">
    <source>
        <dbReference type="EMBL" id="EDQ99448.1"/>
    </source>
</evidence>
<gene>
    <name evidence="2" type="ORF">LACBIDRAFT_335024</name>
</gene>
<dbReference type="HOGENOM" id="CLU_056770_0_0_1"/>
<dbReference type="InParanoid" id="B0E144"/>
<feature type="region of interest" description="Disordered" evidence="1">
    <location>
        <begin position="274"/>
        <end position="301"/>
    </location>
</feature>
<reference evidence="2 3" key="1">
    <citation type="journal article" date="2008" name="Nature">
        <title>The genome of Laccaria bicolor provides insights into mycorrhizal symbiosis.</title>
        <authorList>
            <person name="Martin F."/>
            <person name="Aerts A."/>
            <person name="Ahren D."/>
            <person name="Brun A."/>
            <person name="Danchin E.G.J."/>
            <person name="Duchaussoy F."/>
            <person name="Gibon J."/>
            <person name="Kohler A."/>
            <person name="Lindquist E."/>
            <person name="Pereda V."/>
            <person name="Salamov A."/>
            <person name="Shapiro H.J."/>
            <person name="Wuyts J."/>
            <person name="Blaudez D."/>
            <person name="Buee M."/>
            <person name="Brokstein P."/>
            <person name="Canbaeck B."/>
            <person name="Cohen D."/>
            <person name="Courty P.E."/>
            <person name="Coutinho P.M."/>
            <person name="Delaruelle C."/>
            <person name="Detter J.C."/>
            <person name="Deveau A."/>
            <person name="DiFazio S."/>
            <person name="Duplessis S."/>
            <person name="Fraissinet-Tachet L."/>
            <person name="Lucic E."/>
            <person name="Frey-Klett P."/>
            <person name="Fourrey C."/>
            <person name="Feussner I."/>
            <person name="Gay G."/>
            <person name="Grimwood J."/>
            <person name="Hoegger P.J."/>
            <person name="Jain P."/>
            <person name="Kilaru S."/>
            <person name="Labbe J."/>
            <person name="Lin Y.C."/>
            <person name="Legue V."/>
            <person name="Le Tacon F."/>
            <person name="Marmeisse R."/>
            <person name="Melayah D."/>
            <person name="Montanini B."/>
            <person name="Muratet M."/>
            <person name="Nehls U."/>
            <person name="Niculita-Hirzel H."/>
            <person name="Oudot-Le Secq M.P."/>
            <person name="Peter M."/>
            <person name="Quesneville H."/>
            <person name="Rajashekar B."/>
            <person name="Reich M."/>
            <person name="Rouhier N."/>
            <person name="Schmutz J."/>
            <person name="Yin T."/>
            <person name="Chalot M."/>
            <person name="Henrissat B."/>
            <person name="Kuees U."/>
            <person name="Lucas S."/>
            <person name="Van de Peer Y."/>
            <person name="Podila G.K."/>
            <person name="Polle A."/>
            <person name="Pukkila P.J."/>
            <person name="Richardson P.M."/>
            <person name="Rouze P."/>
            <person name="Sanders I.R."/>
            <person name="Stajich J.E."/>
            <person name="Tunlid A."/>
            <person name="Tuskan G."/>
            <person name="Grigoriev I.V."/>
        </authorList>
    </citation>
    <scope>NUCLEOTIDE SEQUENCE [LARGE SCALE GENOMIC DNA]</scope>
    <source>
        <strain evidence="3">S238N-H82 / ATCC MYA-4686</strain>
    </source>
</reference>
<evidence type="ECO:0000313" key="3">
    <source>
        <dbReference type="Proteomes" id="UP000001194"/>
    </source>
</evidence>